<dbReference type="Proteomes" id="UP000317691">
    <property type="component" value="Unassembled WGS sequence"/>
</dbReference>
<keyword evidence="1" id="KW-0175">Coiled coil</keyword>
<proteinExistence type="predicted"/>
<dbReference type="PANTHER" id="PTHR39082:SF1">
    <property type="entry name" value="SCAVENGER RECEPTOR CLASS A MEMBER 3"/>
    <property type="match status" value="1"/>
</dbReference>
<dbReference type="Pfam" id="PF24481">
    <property type="entry name" value="CT398_CC"/>
    <property type="match status" value="1"/>
</dbReference>
<dbReference type="AlphaFoldDB" id="A0A538TSU3"/>
<reference evidence="4 5" key="1">
    <citation type="journal article" date="2019" name="Nat. Microbiol.">
        <title>Mediterranean grassland soil C-N compound turnover is dependent on rainfall and depth, and is mediated by genomically divergent microorganisms.</title>
        <authorList>
            <person name="Diamond S."/>
            <person name="Andeer P.F."/>
            <person name="Li Z."/>
            <person name="Crits-Christoph A."/>
            <person name="Burstein D."/>
            <person name="Anantharaman K."/>
            <person name="Lane K.R."/>
            <person name="Thomas B.C."/>
            <person name="Pan C."/>
            <person name="Northen T.R."/>
            <person name="Banfield J.F."/>
        </authorList>
    </citation>
    <scope>NUCLEOTIDE SEQUENCE [LARGE SCALE GENOMIC DNA]</scope>
    <source>
        <strain evidence="4">WS_9</strain>
    </source>
</reference>
<name>A0A538TSU3_UNCEI</name>
<gene>
    <name evidence="4" type="ORF">E6K79_01945</name>
</gene>
<dbReference type="Gene3D" id="1.10.287.1490">
    <property type="match status" value="1"/>
</dbReference>
<evidence type="ECO:0000259" key="3">
    <source>
        <dbReference type="Pfam" id="PF24481"/>
    </source>
</evidence>
<feature type="domain" description="C4-type zinc ribbon" evidence="2">
    <location>
        <begin position="198"/>
        <end position="230"/>
    </location>
</feature>
<feature type="coiled-coil region" evidence="1">
    <location>
        <begin position="32"/>
        <end position="80"/>
    </location>
</feature>
<protein>
    <submittedName>
        <fullName evidence="4">Uncharacterized protein</fullName>
    </submittedName>
</protein>
<dbReference type="InterPro" id="IPR056003">
    <property type="entry name" value="CT398_CC_hairpin"/>
</dbReference>
<organism evidence="4 5">
    <name type="scientific">Eiseniibacteriota bacterium</name>
    <dbReference type="NCBI Taxonomy" id="2212470"/>
    <lineage>
        <taxon>Bacteria</taxon>
        <taxon>Candidatus Eiseniibacteriota</taxon>
    </lineage>
</organism>
<evidence type="ECO:0000256" key="1">
    <source>
        <dbReference type="SAM" id="Coils"/>
    </source>
</evidence>
<evidence type="ECO:0000313" key="5">
    <source>
        <dbReference type="Proteomes" id="UP000317691"/>
    </source>
</evidence>
<evidence type="ECO:0000313" key="4">
    <source>
        <dbReference type="EMBL" id="TMQ66697.1"/>
    </source>
</evidence>
<comment type="caution">
    <text evidence="4">The sequence shown here is derived from an EMBL/GenBank/DDBJ whole genome shotgun (WGS) entry which is preliminary data.</text>
</comment>
<dbReference type="InterPro" id="IPR052376">
    <property type="entry name" value="Oxidative_Scav/Glycosyltrans"/>
</dbReference>
<dbReference type="EMBL" id="VBOZ01000008">
    <property type="protein sequence ID" value="TMQ66697.1"/>
    <property type="molecule type" value="Genomic_DNA"/>
</dbReference>
<dbReference type="Pfam" id="PF02591">
    <property type="entry name" value="Zn_ribbon_9"/>
    <property type="match status" value="1"/>
</dbReference>
<accession>A0A538TSU3</accession>
<dbReference type="InterPro" id="IPR003743">
    <property type="entry name" value="Zf-RING_7"/>
</dbReference>
<dbReference type="PANTHER" id="PTHR39082">
    <property type="entry name" value="PHOSPHOLIPASE C-BETA-2-RELATED"/>
    <property type="match status" value="1"/>
</dbReference>
<feature type="domain" description="CT398-like coiled coil hairpin" evidence="3">
    <location>
        <begin position="11"/>
        <end position="184"/>
    </location>
</feature>
<evidence type="ECO:0000259" key="2">
    <source>
        <dbReference type="Pfam" id="PF02591"/>
    </source>
</evidence>
<sequence>MLPELDALLELQRQDSRLLEARRAKDGIPKRREALSDAVAFAKTAHDQAKKELEQIRLARRGIEKEVETIAAEGAKLERQLHNIKTNKEYTALLHEIELLKTKRSDQETRILESFEREERLSAAVAAAEKRVQAEDAKRKEGEDTLTREAAELDQRIHSLSQDRDAVKPRVPAPLLTRYERLASARDGVAVAEVKKGACGACFKGLTPHALQEARKGDQIQICESCGRIMILAEAGAT</sequence>